<dbReference type="Proteomes" id="UP000319663">
    <property type="component" value="Unassembled WGS sequence"/>
</dbReference>
<keyword evidence="9 11" id="KW-0804">Transcription</keyword>
<evidence type="ECO:0000256" key="10">
    <source>
        <dbReference type="ARBA" id="ARBA00048552"/>
    </source>
</evidence>
<dbReference type="GO" id="GO:0034245">
    <property type="term" value="C:mitochondrial DNA-directed RNA polymerase complex"/>
    <property type="evidence" value="ECO:0007669"/>
    <property type="project" value="TreeGrafter"/>
</dbReference>
<dbReference type="FunFam" id="1.10.150.20:FF:000041">
    <property type="entry name" value="DNA-directed RNA polymerase"/>
    <property type="match status" value="1"/>
</dbReference>
<dbReference type="InterPro" id="IPR029262">
    <property type="entry name" value="RPOL_N"/>
</dbReference>
<dbReference type="InterPro" id="IPR024075">
    <property type="entry name" value="DNA-dir_RNA_pol_helix_hairp_sf"/>
</dbReference>
<comment type="subcellular location">
    <subcellularLocation>
        <location evidence="2">Mitochondrion</location>
    </subcellularLocation>
</comment>
<keyword evidence="4 11" id="KW-0240">DNA-directed RNA polymerase</keyword>
<dbReference type="GO" id="GO:0003899">
    <property type="term" value="F:DNA-directed RNA polymerase activity"/>
    <property type="evidence" value="ECO:0007669"/>
    <property type="project" value="UniProtKB-EC"/>
</dbReference>
<evidence type="ECO:0000256" key="5">
    <source>
        <dbReference type="ARBA" id="ARBA00022679"/>
    </source>
</evidence>
<dbReference type="GO" id="GO:0001018">
    <property type="term" value="F:mitochondrial promoter sequence-specific DNA binding"/>
    <property type="evidence" value="ECO:0007669"/>
    <property type="project" value="TreeGrafter"/>
</dbReference>
<reference evidence="15 16" key="1">
    <citation type="submission" date="2019-06" db="EMBL/GenBank/DDBJ databases">
        <title>Wine fermentation using esterase from Monascus purpureus.</title>
        <authorList>
            <person name="Geng C."/>
            <person name="Zhang Y."/>
        </authorList>
    </citation>
    <scope>NUCLEOTIDE SEQUENCE [LARGE SCALE GENOMIC DNA]</scope>
    <source>
        <strain evidence="15">HQ1</strain>
    </source>
</reference>
<gene>
    <name evidence="15" type="primary">RPO41</name>
    <name evidence="15" type="ORF">MPDQ_000630</name>
</gene>
<keyword evidence="8" id="KW-0496">Mitochondrion</keyword>
<evidence type="ECO:0000256" key="7">
    <source>
        <dbReference type="ARBA" id="ARBA00022946"/>
    </source>
</evidence>
<dbReference type="GO" id="GO:0005634">
    <property type="term" value="C:nucleus"/>
    <property type="evidence" value="ECO:0007669"/>
    <property type="project" value="InterPro"/>
</dbReference>
<dbReference type="PROSITE" id="PS00489">
    <property type="entry name" value="RNA_POL_PHAGE_2"/>
    <property type="match status" value="1"/>
</dbReference>
<dbReference type="Gene3D" id="1.10.1320.10">
    <property type="entry name" value="DNA-directed RNA polymerase, N-terminal domain"/>
    <property type="match status" value="1"/>
</dbReference>
<name>A0A507QTJ4_MONPU</name>
<dbReference type="PANTHER" id="PTHR10102">
    <property type="entry name" value="DNA-DIRECTED RNA POLYMERASE, MITOCHONDRIAL"/>
    <property type="match status" value="1"/>
</dbReference>
<dbReference type="Gene3D" id="1.10.287.280">
    <property type="match status" value="1"/>
</dbReference>
<dbReference type="STRING" id="5098.A0A507QTJ4"/>
<keyword evidence="16" id="KW-1185">Reference proteome</keyword>
<evidence type="ECO:0000313" key="16">
    <source>
        <dbReference type="Proteomes" id="UP000319663"/>
    </source>
</evidence>
<dbReference type="Pfam" id="PF00940">
    <property type="entry name" value="RNA_pol"/>
    <property type="match status" value="1"/>
</dbReference>
<evidence type="ECO:0000256" key="1">
    <source>
        <dbReference type="ARBA" id="ARBA00004026"/>
    </source>
</evidence>
<keyword evidence="12" id="KW-0175">Coiled coil</keyword>
<evidence type="ECO:0000259" key="14">
    <source>
        <dbReference type="SMART" id="SM01311"/>
    </source>
</evidence>
<evidence type="ECO:0000256" key="3">
    <source>
        <dbReference type="ARBA" id="ARBA00009493"/>
    </source>
</evidence>
<keyword evidence="6 11" id="KW-0548">Nucleotidyltransferase</keyword>
<dbReference type="Gene3D" id="1.10.287.260">
    <property type="match status" value="1"/>
</dbReference>
<dbReference type="InterPro" id="IPR037159">
    <property type="entry name" value="RNA_POL_N_sf"/>
</dbReference>
<evidence type="ECO:0000256" key="12">
    <source>
        <dbReference type="SAM" id="Coils"/>
    </source>
</evidence>
<keyword evidence="5 11" id="KW-0808">Transferase</keyword>
<comment type="function">
    <text evidence="1 11">DNA-dependent RNA polymerase catalyzes the transcription of DNA into RNA using the four ribonucleoside triphosphates as substrates.</text>
</comment>
<comment type="similarity">
    <text evidence="3 11">Belongs to the phage and mitochondrial RNA polymerase family.</text>
</comment>
<dbReference type="InterPro" id="IPR006886">
    <property type="entry name" value="RNA_pol_III_Rpc5"/>
</dbReference>
<dbReference type="Gene3D" id="1.10.150.20">
    <property type="entry name" value="5' to 3' exonuclease, C-terminal subdomain"/>
    <property type="match status" value="1"/>
</dbReference>
<dbReference type="SUPFAM" id="SSF56672">
    <property type="entry name" value="DNA/RNA polymerases"/>
    <property type="match status" value="1"/>
</dbReference>
<evidence type="ECO:0000256" key="11">
    <source>
        <dbReference type="RuleBase" id="RU003805"/>
    </source>
</evidence>
<evidence type="ECO:0000313" key="15">
    <source>
        <dbReference type="EMBL" id="TQB70364.1"/>
    </source>
</evidence>
<feature type="region of interest" description="Disordered" evidence="13">
    <location>
        <begin position="183"/>
        <end position="207"/>
    </location>
</feature>
<feature type="coiled-coil region" evidence="12">
    <location>
        <begin position="622"/>
        <end position="649"/>
    </location>
</feature>
<comment type="caution">
    <text evidence="15">The sequence shown here is derived from an EMBL/GenBank/DDBJ whole genome shotgun (WGS) entry which is preliminary data.</text>
</comment>
<keyword evidence="7" id="KW-0809">Transit peptide</keyword>
<evidence type="ECO:0000256" key="2">
    <source>
        <dbReference type="ARBA" id="ARBA00004173"/>
    </source>
</evidence>
<dbReference type="Pfam" id="PF14700">
    <property type="entry name" value="RPOL_N"/>
    <property type="match status" value="1"/>
</dbReference>
<dbReference type="InterPro" id="IPR043502">
    <property type="entry name" value="DNA/RNA_pol_sf"/>
</dbReference>
<dbReference type="Pfam" id="PF04801">
    <property type="entry name" value="RPC5"/>
    <property type="match status" value="2"/>
</dbReference>
<proteinExistence type="inferred from homology"/>
<dbReference type="InterPro" id="IPR002092">
    <property type="entry name" value="DNA-dir_Rpol_phage-type"/>
</dbReference>
<evidence type="ECO:0000256" key="6">
    <source>
        <dbReference type="ARBA" id="ARBA00022695"/>
    </source>
</evidence>
<sequence length="1644" mass="184827">MDTSDDPVIASYDVFLTDSEISRYVLQYIDRAWDLPYDERHERKPTAFRLKPKTGNVEVDIPINTRSNYDQTKGLRYGNAMLRSRVSGGFGMAGGFSSGPSGSGSRVKAEADDAMNLDGGRNGKMAPSQDVLRVQTLGGRVKIPEEGDPVYMLAAFRGQNLYLSPVSAVVQLHPQLHHLDALDEIPAKGGRGSKKKEADEDRPVEAEARTVDVKVKGAEEKEAVMDGNLRLLKQMQDDKWLTYDWVDAETEEAWETYESYMIHQNPNDLPQLQSMIDVEEYLDKMSAPRVDPARPEMTGWAMKLNRKQQRERKEAAGKGDVEMGTLATAAAEQQSGFDQDLFDMFKDPPYFKEPQYQNTPDSDSSKQWGSYPLFKSDPFDPSSLVIMPEFLQTKPKVVRKSKGIGGDEEEMMANLDVSLKVGRFDRAASLINRLGQFHPIGSPEYLAIHNRFLEAMVSHMIVTRQHTMVPSLQRWFEFDMPNGGVQPDANTLAIMLRMALRMVHGPRRDREVRKYWDIVKQKGVEEEVLVHRSLGELELRELSEICSTDFQRVSMDGATPISYEPRHAVEDDVAHVKEVEQKGLGLSSLKKSLSLFTNNSDFPSPEEMKDMDEEKIALYKRMRQQRLEADAVQSALDRWRDEFVELQSRVGLNASAGGKRVGALMSEWNAQLVSGIKRELELIAEAEATPVRTRVQASRCEYGVYLRTLNPEKLAAFTILSTMAMFGKNGVNCGLKVTSLVSQLGKELQDEIIAEKSIQRALEEDGNRRRLNMLKDILSKRKQKAGHIKWKAIAQKLGEEDPTIYWPPRVSARVGAVLLSLLFDAAKVPVQTENPETKGKTVAMQPAFHHSYQIHWGKRMGLVHINSEVVQMIVKEPSAELVGRHLPMVCEPKPWTGWKDGGFHTYKNPLIRVTPGETMQPDYVKAALEKNGLDEIRKGLDVLGKTGWAVNRRVLDVMLEAWNSGESIANLAPANPNLDHPPRPAPEEGVEAEKAWMKAVRDIEDKRSGIHSNRCFQNFQLEVARAYRNETFHLPHNMDFRGRAYPLPPYLNQMGADNSRGLLLFSDAKPLGERGLRWLKIQLANLYGFDKGSFAEREQFVMDHLDDVFDSADNGLHGKRWWLQAEDPWQCLAACVELASALRLPDPTKYASRLPIHQDGSCNGLQHYAALGGDIIGAQQVNLEPADRPSDVYTGVAEYVKEQVSREAAEGNPIAKSLDGKITRKIVKQTVMTNVYGVTFHGAIKQVCKQLVDHYPDLQGEWSCATYIASKIFRALGSMFTGAHEIQYWLGDCASRITQSLSPDQIEMIAKATMTPKSEEGTGKIKDPSEHFKTTVIWTTPLGLPVVQPYRTRKSRRIYTTLQDISIVESTSDAVISKRKQLQAFPPNFIHSLDATHMMLSANACNQAGLTFSAVHDSFWTHACDVDSMNNILRDAFVKMHSDDVIKRLAAEFKVRYGRNLFLAKIRRGTAIEKHILNFRKTHGSKGKVPELIEEYRRQTLLSSEDPELQAQGRAMETAASVFEKMKGADDDLAIPNSLGETAVGHVPDNAEPSELKMSVDMNDPAIESLFSSFDMPNNAASDLKMDDGKDGEVADKEEVGAKKKRKTRVPDTTWVWLPLNFRDIPTKGDWDVTRILKSQYFFS</sequence>
<evidence type="ECO:0000256" key="8">
    <source>
        <dbReference type="ARBA" id="ARBA00023128"/>
    </source>
</evidence>
<evidence type="ECO:0000256" key="4">
    <source>
        <dbReference type="ARBA" id="ARBA00022478"/>
    </source>
</evidence>
<dbReference type="PROSITE" id="PS00900">
    <property type="entry name" value="RNA_POL_PHAGE_1"/>
    <property type="match status" value="1"/>
</dbReference>
<dbReference type="EC" id="2.7.7.6" evidence="11"/>
<comment type="catalytic activity">
    <reaction evidence="10 11">
        <text>RNA(n) + a ribonucleoside 5'-triphosphate = RNA(n+1) + diphosphate</text>
        <dbReference type="Rhea" id="RHEA:21248"/>
        <dbReference type="Rhea" id="RHEA-COMP:14527"/>
        <dbReference type="Rhea" id="RHEA-COMP:17342"/>
        <dbReference type="ChEBI" id="CHEBI:33019"/>
        <dbReference type="ChEBI" id="CHEBI:61557"/>
        <dbReference type="ChEBI" id="CHEBI:140395"/>
        <dbReference type="EC" id="2.7.7.6"/>
    </reaction>
</comment>
<dbReference type="FunFam" id="1.10.287.280:FF:000001">
    <property type="entry name" value="DNA-directed RNA polymerase"/>
    <property type="match status" value="1"/>
</dbReference>
<protein>
    <recommendedName>
        <fullName evidence="11">DNA-directed RNA polymerase</fullName>
        <ecNumber evidence="11">2.7.7.6</ecNumber>
    </recommendedName>
</protein>
<dbReference type="GO" id="GO:0006390">
    <property type="term" value="P:mitochondrial transcription"/>
    <property type="evidence" value="ECO:0007669"/>
    <property type="project" value="TreeGrafter"/>
</dbReference>
<feature type="compositionally biased region" description="Basic and acidic residues" evidence="13">
    <location>
        <begin position="195"/>
        <end position="207"/>
    </location>
</feature>
<dbReference type="PANTHER" id="PTHR10102:SF0">
    <property type="entry name" value="DNA-DIRECTED RNA POLYMERASE, MITOCHONDRIAL"/>
    <property type="match status" value="1"/>
</dbReference>
<dbReference type="SMART" id="SM01311">
    <property type="entry name" value="RPOL_N"/>
    <property type="match status" value="1"/>
</dbReference>
<accession>A0A507QTJ4</accession>
<evidence type="ECO:0000256" key="13">
    <source>
        <dbReference type="SAM" id="MobiDB-lite"/>
    </source>
</evidence>
<dbReference type="EMBL" id="VIFY01000111">
    <property type="protein sequence ID" value="TQB70364.1"/>
    <property type="molecule type" value="Genomic_DNA"/>
</dbReference>
<feature type="domain" description="DNA-directed RNA polymerase N-terminal" evidence="14">
    <location>
        <begin position="622"/>
        <end position="945"/>
    </location>
</feature>
<dbReference type="InterPro" id="IPR046950">
    <property type="entry name" value="DNA-dir_Rpol_C_phage-type"/>
</dbReference>
<organism evidence="15 16">
    <name type="scientific">Monascus purpureus</name>
    <name type="common">Red mold</name>
    <name type="synonym">Monascus anka</name>
    <dbReference type="NCBI Taxonomy" id="5098"/>
    <lineage>
        <taxon>Eukaryota</taxon>
        <taxon>Fungi</taxon>
        <taxon>Dikarya</taxon>
        <taxon>Ascomycota</taxon>
        <taxon>Pezizomycotina</taxon>
        <taxon>Eurotiomycetes</taxon>
        <taxon>Eurotiomycetidae</taxon>
        <taxon>Eurotiales</taxon>
        <taxon>Aspergillaceae</taxon>
        <taxon>Monascus</taxon>
    </lineage>
</organism>
<evidence type="ECO:0000256" key="9">
    <source>
        <dbReference type="ARBA" id="ARBA00023163"/>
    </source>
</evidence>